<evidence type="ECO:0000259" key="8">
    <source>
        <dbReference type="PROSITE" id="PS50089"/>
    </source>
</evidence>
<feature type="domain" description="RING-type" evidence="8">
    <location>
        <begin position="70"/>
        <end position="111"/>
    </location>
</feature>
<dbReference type="EMBL" id="HBIW01002653">
    <property type="protein sequence ID" value="CAE0686798.1"/>
    <property type="molecule type" value="Transcribed_RNA"/>
</dbReference>
<evidence type="ECO:0000256" key="6">
    <source>
        <dbReference type="PROSITE-ProRule" id="PRU00134"/>
    </source>
</evidence>
<dbReference type="Pfam" id="PF13432">
    <property type="entry name" value="TPR_16"/>
    <property type="match status" value="1"/>
</dbReference>
<evidence type="ECO:0000256" key="2">
    <source>
        <dbReference type="ARBA" id="ARBA00022737"/>
    </source>
</evidence>
<feature type="repeat" description="TPR" evidence="7">
    <location>
        <begin position="298"/>
        <end position="331"/>
    </location>
</feature>
<evidence type="ECO:0000313" key="10">
    <source>
        <dbReference type="EMBL" id="CAE0686798.1"/>
    </source>
</evidence>
<accession>A0A7S3ZLA6</accession>
<dbReference type="GO" id="GO:0005737">
    <property type="term" value="C:cytoplasm"/>
    <property type="evidence" value="ECO:0007669"/>
    <property type="project" value="UniProtKB-ARBA"/>
</dbReference>
<evidence type="ECO:0000256" key="7">
    <source>
        <dbReference type="PROSITE-ProRule" id="PRU00339"/>
    </source>
</evidence>
<sequence>MRGGVRGPSRSPAAAPGGAPVLRECDVCGTRCVAKRCGRCGRRSYCGVRCQREDWASHRVACGVAPAAACAVCARGGTTTAPPCGHGLCAACEYALSKRRKPGRPKCPRCRAPEQSESALILEDEVPLLRARHAAVVRTDAAEARRLLSRAAERCRAAQAWEAAAARRDAGLEGRRSSRRHAVLADLELGEALLGLGDFDGAATSLGRGLPLAEAGAPGELPAATATLWTGLARAQLEIGNAAGAAHSATRATARADAPWQAHHTLGAAQDRLGELRAATAAYRAALAKVGAHDAERATVLFNLGRCCRASGDLGDAVECLRDCLAASPEDGAAARELAVALEAAGDSEAAVATLRKYLVRSPADLETTRALGAILFSRGDLLAAREVFYGLAHRAPDDVDGLVRLGLVHARLGDAREAEIRWRRALALDPACVEARANLAGVRSPAAAGL</sequence>
<feature type="repeat" description="TPR" evidence="7">
    <location>
        <begin position="400"/>
        <end position="433"/>
    </location>
</feature>
<dbReference type="SMART" id="SM00028">
    <property type="entry name" value="TPR"/>
    <property type="match status" value="6"/>
</dbReference>
<dbReference type="PROSITE" id="PS50089">
    <property type="entry name" value="ZF_RING_2"/>
    <property type="match status" value="1"/>
</dbReference>
<proteinExistence type="predicted"/>
<evidence type="ECO:0000256" key="5">
    <source>
        <dbReference type="ARBA" id="ARBA00022833"/>
    </source>
</evidence>
<dbReference type="PROSITE" id="PS50005">
    <property type="entry name" value="TPR"/>
    <property type="match status" value="2"/>
</dbReference>
<dbReference type="GO" id="GO:0008270">
    <property type="term" value="F:zinc ion binding"/>
    <property type="evidence" value="ECO:0007669"/>
    <property type="project" value="UniProtKB-KW"/>
</dbReference>
<keyword evidence="3 6" id="KW-0863">Zinc-finger</keyword>
<dbReference type="InterPro" id="IPR019734">
    <property type="entry name" value="TPR_rpt"/>
</dbReference>
<name>A0A7S3ZLA6_9STRA</name>
<evidence type="ECO:0000259" key="9">
    <source>
        <dbReference type="PROSITE" id="PS50865"/>
    </source>
</evidence>
<dbReference type="InterPro" id="IPR013083">
    <property type="entry name" value="Znf_RING/FYVE/PHD"/>
</dbReference>
<dbReference type="Gene3D" id="3.30.40.10">
    <property type="entry name" value="Zinc/RING finger domain, C3HC4 (zinc finger)"/>
    <property type="match status" value="1"/>
</dbReference>
<keyword evidence="5" id="KW-0862">Zinc</keyword>
<dbReference type="SUPFAM" id="SSF57850">
    <property type="entry name" value="RING/U-box"/>
    <property type="match status" value="1"/>
</dbReference>
<protein>
    <recommendedName>
        <fullName evidence="11">MYND-type domain-containing protein</fullName>
    </recommendedName>
</protein>
<keyword evidence="1" id="KW-0479">Metal-binding</keyword>
<keyword evidence="4 7" id="KW-0802">TPR repeat</keyword>
<dbReference type="Pfam" id="PF01753">
    <property type="entry name" value="zf-MYND"/>
    <property type="match status" value="1"/>
</dbReference>
<reference evidence="10" key="1">
    <citation type="submission" date="2021-01" db="EMBL/GenBank/DDBJ databases">
        <authorList>
            <person name="Corre E."/>
            <person name="Pelletier E."/>
            <person name="Niang G."/>
            <person name="Scheremetjew M."/>
            <person name="Finn R."/>
            <person name="Kale V."/>
            <person name="Holt S."/>
            <person name="Cochrane G."/>
            <person name="Meng A."/>
            <person name="Brown T."/>
            <person name="Cohen L."/>
        </authorList>
    </citation>
    <scope>NUCLEOTIDE SEQUENCE</scope>
    <source>
        <strain evidence="10">CCMP1756</strain>
    </source>
</reference>
<dbReference type="SUPFAM" id="SSF144232">
    <property type="entry name" value="HIT/MYND zinc finger-like"/>
    <property type="match status" value="1"/>
</dbReference>
<feature type="domain" description="MYND-type" evidence="9">
    <location>
        <begin position="25"/>
        <end position="62"/>
    </location>
</feature>
<dbReference type="Gene3D" id="1.25.40.10">
    <property type="entry name" value="Tetratricopeptide repeat domain"/>
    <property type="match status" value="2"/>
</dbReference>
<dbReference type="InterPro" id="IPR001841">
    <property type="entry name" value="Znf_RING"/>
</dbReference>
<dbReference type="InterPro" id="IPR051012">
    <property type="entry name" value="CellSynth/LPSAsmb/PSIAsmb"/>
</dbReference>
<dbReference type="Gene3D" id="6.10.140.2220">
    <property type="match status" value="1"/>
</dbReference>
<dbReference type="AlphaFoldDB" id="A0A7S3ZLA6"/>
<dbReference type="SUPFAM" id="SSF48452">
    <property type="entry name" value="TPR-like"/>
    <property type="match status" value="1"/>
</dbReference>
<gene>
    <name evidence="10" type="ORF">PCAL00307_LOCUS2232</name>
</gene>
<evidence type="ECO:0000256" key="4">
    <source>
        <dbReference type="ARBA" id="ARBA00022803"/>
    </source>
</evidence>
<dbReference type="PANTHER" id="PTHR45586:SF1">
    <property type="entry name" value="LIPOPOLYSACCHARIDE ASSEMBLY PROTEIN B"/>
    <property type="match status" value="1"/>
</dbReference>
<evidence type="ECO:0000256" key="3">
    <source>
        <dbReference type="ARBA" id="ARBA00022771"/>
    </source>
</evidence>
<dbReference type="InterPro" id="IPR002893">
    <property type="entry name" value="Znf_MYND"/>
</dbReference>
<evidence type="ECO:0008006" key="11">
    <source>
        <dbReference type="Google" id="ProtNLM"/>
    </source>
</evidence>
<organism evidence="10">
    <name type="scientific">Pelagomonas calceolata</name>
    <dbReference type="NCBI Taxonomy" id="35677"/>
    <lineage>
        <taxon>Eukaryota</taxon>
        <taxon>Sar</taxon>
        <taxon>Stramenopiles</taxon>
        <taxon>Ochrophyta</taxon>
        <taxon>Pelagophyceae</taxon>
        <taxon>Pelagomonadales</taxon>
        <taxon>Pelagomonadaceae</taxon>
        <taxon>Pelagomonas</taxon>
    </lineage>
</organism>
<evidence type="ECO:0000256" key="1">
    <source>
        <dbReference type="ARBA" id="ARBA00022723"/>
    </source>
</evidence>
<dbReference type="PROSITE" id="PS01360">
    <property type="entry name" value="ZF_MYND_1"/>
    <property type="match status" value="1"/>
</dbReference>
<dbReference type="InterPro" id="IPR011990">
    <property type="entry name" value="TPR-like_helical_dom_sf"/>
</dbReference>
<dbReference type="PROSITE" id="PS50865">
    <property type="entry name" value="ZF_MYND_2"/>
    <property type="match status" value="1"/>
</dbReference>
<dbReference type="PANTHER" id="PTHR45586">
    <property type="entry name" value="TPR REPEAT-CONTAINING PROTEIN PA4667"/>
    <property type="match status" value="1"/>
</dbReference>
<keyword evidence="2" id="KW-0677">Repeat</keyword>